<protein>
    <recommendedName>
        <fullName evidence="3">Transcriptional modulator of MazE/toxin, MazF</fullName>
    </recommendedName>
</protein>
<dbReference type="GO" id="GO:0004521">
    <property type="term" value="F:RNA endonuclease activity"/>
    <property type="evidence" value="ECO:0007669"/>
    <property type="project" value="TreeGrafter"/>
</dbReference>
<dbReference type="InterPro" id="IPR011067">
    <property type="entry name" value="Plasmid_toxin/cell-grow_inhib"/>
</dbReference>
<evidence type="ECO:0000313" key="2">
    <source>
        <dbReference type="Proteomes" id="UP000009376"/>
    </source>
</evidence>
<dbReference type="InterPro" id="IPR003477">
    <property type="entry name" value="PemK-like"/>
</dbReference>
<gene>
    <name evidence="1" type="ORF">BJBARM5_0900</name>
</gene>
<dbReference type="Pfam" id="PF02452">
    <property type="entry name" value="PemK_toxin"/>
    <property type="match status" value="1"/>
</dbReference>
<dbReference type="AlphaFoldDB" id="D6GWN0"/>
<name>D6GWN0_PARA5</name>
<dbReference type="SUPFAM" id="SSF50118">
    <property type="entry name" value="Cell growth inhibitor/plasmid maintenance toxic component"/>
    <property type="match status" value="1"/>
</dbReference>
<dbReference type="GO" id="GO:0003677">
    <property type="term" value="F:DNA binding"/>
    <property type="evidence" value="ECO:0007669"/>
    <property type="project" value="InterPro"/>
</dbReference>
<evidence type="ECO:0008006" key="3">
    <source>
        <dbReference type="Google" id="ProtNLM"/>
    </source>
</evidence>
<dbReference type="PANTHER" id="PTHR33988">
    <property type="entry name" value="ENDORIBONUCLEASE MAZF-RELATED"/>
    <property type="match status" value="1"/>
</dbReference>
<sequence>MKEGEIFLVSLPEDERTGTEIKKDRPCIIIKNFIGYGLVFPVAISRGEKRFLEPLNVPLIRTAENGLIEDSVAVTYQAFSVSKDRLIKRLGELDKESFDIVKETLRRRLNL</sequence>
<reference evidence="1 2" key="1">
    <citation type="journal article" date="2010" name="Proc. Natl. Acad. Sci. U.S.A.">
        <title>Enigmatic, ultrasmall, uncultivated Archaea.</title>
        <authorList>
            <person name="Baker B.J."/>
            <person name="Comolli L.R."/>
            <person name="Dick G.J."/>
            <person name="Hauser L.J."/>
            <person name="Hyatt D."/>
            <person name="Dill B.D."/>
            <person name="Land M.L."/>
            <person name="Verberkmoes N.C."/>
            <person name="Hettich R.L."/>
            <person name="Banfield J.F."/>
        </authorList>
    </citation>
    <scope>NUCLEOTIDE SEQUENCE [LARGE SCALE GENOMIC DNA]</scope>
</reference>
<dbReference type="Proteomes" id="UP000009376">
    <property type="component" value="Unassembled WGS sequence"/>
</dbReference>
<dbReference type="GO" id="GO:0006402">
    <property type="term" value="P:mRNA catabolic process"/>
    <property type="evidence" value="ECO:0007669"/>
    <property type="project" value="TreeGrafter"/>
</dbReference>
<proteinExistence type="predicted"/>
<accession>D6GWN0</accession>
<evidence type="ECO:0000313" key="1">
    <source>
        <dbReference type="EMBL" id="EFD92383.1"/>
    </source>
</evidence>
<dbReference type="GO" id="GO:0016075">
    <property type="term" value="P:rRNA catabolic process"/>
    <property type="evidence" value="ECO:0007669"/>
    <property type="project" value="TreeGrafter"/>
</dbReference>
<dbReference type="Gene3D" id="2.30.30.110">
    <property type="match status" value="1"/>
</dbReference>
<organism evidence="1 2">
    <name type="scientific">Candidatus Parvarchaeum acidophilus ARMAN-5</name>
    <dbReference type="NCBI Taxonomy" id="662762"/>
    <lineage>
        <taxon>Archaea</taxon>
        <taxon>Candidatus Parvarchaeota</taxon>
        <taxon>Candidatus Parvarchaeum</taxon>
    </lineage>
</organism>
<dbReference type="EMBL" id="GG745603">
    <property type="protein sequence ID" value="EFD92383.1"/>
    <property type="molecule type" value="Genomic_DNA"/>
</dbReference>